<evidence type="ECO:0000256" key="4">
    <source>
        <dbReference type="ARBA" id="ARBA00022475"/>
    </source>
</evidence>
<dbReference type="EMBL" id="WNZX01000002">
    <property type="protein sequence ID" value="MUG69726.1"/>
    <property type="molecule type" value="Genomic_DNA"/>
</dbReference>
<keyword evidence="12" id="KW-0902">Two-component regulatory system</keyword>
<dbReference type="GO" id="GO:0005524">
    <property type="term" value="F:ATP binding"/>
    <property type="evidence" value="ECO:0007669"/>
    <property type="project" value="UniProtKB-KW"/>
</dbReference>
<feature type="transmembrane region" description="Helical" evidence="14">
    <location>
        <begin position="156"/>
        <end position="179"/>
    </location>
</feature>
<evidence type="ECO:0000256" key="5">
    <source>
        <dbReference type="ARBA" id="ARBA00022553"/>
    </source>
</evidence>
<evidence type="ECO:0000259" key="15">
    <source>
        <dbReference type="PROSITE" id="PS50109"/>
    </source>
</evidence>
<dbReference type="SMART" id="SM00304">
    <property type="entry name" value="HAMP"/>
    <property type="match status" value="1"/>
</dbReference>
<feature type="domain" description="Histidine kinase" evidence="15">
    <location>
        <begin position="239"/>
        <end position="452"/>
    </location>
</feature>
<keyword evidence="7 14" id="KW-0812">Transmembrane</keyword>
<dbReference type="FunFam" id="1.10.287.130:FF:000001">
    <property type="entry name" value="Two-component sensor histidine kinase"/>
    <property type="match status" value="1"/>
</dbReference>
<dbReference type="PRINTS" id="PR00344">
    <property type="entry name" value="BCTRLSENSOR"/>
</dbReference>
<gene>
    <name evidence="17" type="ORF">GNP93_03435</name>
</gene>
<dbReference type="InterPro" id="IPR003594">
    <property type="entry name" value="HATPase_dom"/>
</dbReference>
<dbReference type="GO" id="GO:0005886">
    <property type="term" value="C:plasma membrane"/>
    <property type="evidence" value="ECO:0007669"/>
    <property type="project" value="UniProtKB-SubCell"/>
</dbReference>
<feature type="domain" description="HAMP" evidence="16">
    <location>
        <begin position="176"/>
        <end position="231"/>
    </location>
</feature>
<dbReference type="GO" id="GO:0000155">
    <property type="term" value="F:phosphorelay sensor kinase activity"/>
    <property type="evidence" value="ECO:0007669"/>
    <property type="project" value="InterPro"/>
</dbReference>
<dbReference type="InterPro" id="IPR003661">
    <property type="entry name" value="HisK_dim/P_dom"/>
</dbReference>
<reference evidence="17 18" key="1">
    <citation type="submission" date="2019-11" db="EMBL/GenBank/DDBJ databases">
        <title>Draft genome sequences of five Paenibacillus species of dairy origin.</title>
        <authorList>
            <person name="Olajide A.M."/>
            <person name="Chen S."/>
            <person name="Lapointe G."/>
        </authorList>
    </citation>
    <scope>NUCLEOTIDE SEQUENCE [LARGE SCALE GENOMIC DNA]</scope>
    <source>
        <strain evidence="17 18">2CS3</strain>
    </source>
</reference>
<evidence type="ECO:0000259" key="16">
    <source>
        <dbReference type="PROSITE" id="PS50885"/>
    </source>
</evidence>
<evidence type="ECO:0000313" key="17">
    <source>
        <dbReference type="EMBL" id="MUG69726.1"/>
    </source>
</evidence>
<name>A0A7X2Z7I0_9BACL</name>
<evidence type="ECO:0000313" key="18">
    <source>
        <dbReference type="Proteomes" id="UP000450917"/>
    </source>
</evidence>
<dbReference type="PANTHER" id="PTHR45436:SF5">
    <property type="entry name" value="SENSOR HISTIDINE KINASE TRCS"/>
    <property type="match status" value="1"/>
</dbReference>
<feature type="transmembrane region" description="Helical" evidence="14">
    <location>
        <begin position="7"/>
        <end position="30"/>
    </location>
</feature>
<keyword evidence="11 14" id="KW-1133">Transmembrane helix</keyword>
<evidence type="ECO:0000256" key="8">
    <source>
        <dbReference type="ARBA" id="ARBA00022741"/>
    </source>
</evidence>
<dbReference type="Gene3D" id="3.30.565.10">
    <property type="entry name" value="Histidine kinase-like ATPase, C-terminal domain"/>
    <property type="match status" value="1"/>
</dbReference>
<dbReference type="PANTHER" id="PTHR45436">
    <property type="entry name" value="SENSOR HISTIDINE KINASE YKOH"/>
    <property type="match status" value="1"/>
</dbReference>
<comment type="subcellular location">
    <subcellularLocation>
        <location evidence="2">Cell membrane</location>
        <topology evidence="2">Multi-pass membrane protein</topology>
    </subcellularLocation>
</comment>
<dbReference type="Pfam" id="PF02518">
    <property type="entry name" value="HATPase_c"/>
    <property type="match status" value="1"/>
</dbReference>
<evidence type="ECO:0000256" key="7">
    <source>
        <dbReference type="ARBA" id="ARBA00022692"/>
    </source>
</evidence>
<keyword evidence="10" id="KW-0067">ATP-binding</keyword>
<evidence type="ECO:0000256" key="1">
    <source>
        <dbReference type="ARBA" id="ARBA00000085"/>
    </source>
</evidence>
<dbReference type="SUPFAM" id="SSF158472">
    <property type="entry name" value="HAMP domain-like"/>
    <property type="match status" value="1"/>
</dbReference>
<evidence type="ECO:0000256" key="6">
    <source>
        <dbReference type="ARBA" id="ARBA00022679"/>
    </source>
</evidence>
<keyword evidence="13 14" id="KW-0472">Membrane</keyword>
<dbReference type="PROSITE" id="PS50885">
    <property type="entry name" value="HAMP"/>
    <property type="match status" value="1"/>
</dbReference>
<keyword evidence="9" id="KW-0418">Kinase</keyword>
<dbReference type="Pfam" id="PF00512">
    <property type="entry name" value="HisKA"/>
    <property type="match status" value="1"/>
</dbReference>
<dbReference type="CDD" id="cd00082">
    <property type="entry name" value="HisKA"/>
    <property type="match status" value="1"/>
</dbReference>
<dbReference type="InterPro" id="IPR050428">
    <property type="entry name" value="TCS_sensor_his_kinase"/>
</dbReference>
<dbReference type="Gene3D" id="6.10.340.10">
    <property type="match status" value="1"/>
</dbReference>
<organism evidence="17 18">
    <name type="scientific">Paenibacillus validus</name>
    <dbReference type="NCBI Taxonomy" id="44253"/>
    <lineage>
        <taxon>Bacteria</taxon>
        <taxon>Bacillati</taxon>
        <taxon>Bacillota</taxon>
        <taxon>Bacilli</taxon>
        <taxon>Bacillales</taxon>
        <taxon>Paenibacillaceae</taxon>
        <taxon>Paenibacillus</taxon>
    </lineage>
</organism>
<dbReference type="SMART" id="SM00388">
    <property type="entry name" value="HisKA"/>
    <property type="match status" value="1"/>
</dbReference>
<dbReference type="FunFam" id="3.30.565.10:FF:000006">
    <property type="entry name" value="Sensor histidine kinase WalK"/>
    <property type="match status" value="1"/>
</dbReference>
<keyword evidence="6" id="KW-0808">Transferase</keyword>
<dbReference type="EC" id="2.7.13.3" evidence="3"/>
<proteinExistence type="predicted"/>
<keyword evidence="5" id="KW-0597">Phosphoprotein</keyword>
<evidence type="ECO:0000256" key="13">
    <source>
        <dbReference type="ARBA" id="ARBA00023136"/>
    </source>
</evidence>
<dbReference type="SUPFAM" id="SSF47384">
    <property type="entry name" value="Homodimeric domain of signal transducing histidine kinase"/>
    <property type="match status" value="1"/>
</dbReference>
<dbReference type="CDD" id="cd06225">
    <property type="entry name" value="HAMP"/>
    <property type="match status" value="1"/>
</dbReference>
<dbReference type="PROSITE" id="PS50109">
    <property type="entry name" value="HIS_KIN"/>
    <property type="match status" value="1"/>
</dbReference>
<evidence type="ECO:0000256" key="14">
    <source>
        <dbReference type="SAM" id="Phobius"/>
    </source>
</evidence>
<protein>
    <recommendedName>
        <fullName evidence="3">histidine kinase</fullName>
        <ecNumber evidence="3">2.7.13.3</ecNumber>
    </recommendedName>
</protein>
<dbReference type="Gene3D" id="1.10.287.130">
    <property type="match status" value="1"/>
</dbReference>
<dbReference type="CDD" id="cd00075">
    <property type="entry name" value="HATPase"/>
    <property type="match status" value="1"/>
</dbReference>
<evidence type="ECO:0000256" key="3">
    <source>
        <dbReference type="ARBA" id="ARBA00012438"/>
    </source>
</evidence>
<dbReference type="RefSeq" id="WP_127605873.1">
    <property type="nucleotide sequence ID" value="NZ_JARTHJ010000204.1"/>
</dbReference>
<dbReference type="SUPFAM" id="SSF55874">
    <property type="entry name" value="ATPase domain of HSP90 chaperone/DNA topoisomerase II/histidine kinase"/>
    <property type="match status" value="1"/>
</dbReference>
<dbReference type="Proteomes" id="UP000450917">
    <property type="component" value="Unassembled WGS sequence"/>
</dbReference>
<keyword evidence="18" id="KW-1185">Reference proteome</keyword>
<accession>A0A7X2Z7I0</accession>
<sequence>MSLRTRLILLSSLWILLIVVVFNVSLYFYISASTTLNETKLLWKKAQIILRNPEIHDSSNWTKPELLEDFKEPDMMVRIIAPNRDVVAGISTHVQLSGYPVVFRSNYYTDMVNDFGFRMLFLQVPIYDDDRQIGQLELGKALNVVSEWMKQLGTGLVIATGGVLAFALISGLVYTQIIIRPIRELLESMKAVRRNRTFVTLSPKITSQKDELGKLGQTFNEMIEALREHDEKQKQFVADASHELRTPLTVIESYTSLLRRWGANDPALREEALQAIQAETSRLKGLIQALLRLAELERMEAEISFQPVEAVALMRETAGRLSVAFERDLVVDAADERIVCWGEPEPLKQLFVIVLDNAVKYSRRPVRIRLSRERSEAVIVVKDEGIGIPEADIPHLFERFYRVDKMRHRSSGGTGLGLSIAKQIVERHNGSIRIRSRETRGTEVEIRLPLAEESS</sequence>
<keyword evidence="8" id="KW-0547">Nucleotide-binding</keyword>
<dbReference type="AlphaFoldDB" id="A0A7X2Z7I0"/>
<dbReference type="Pfam" id="PF00672">
    <property type="entry name" value="HAMP"/>
    <property type="match status" value="1"/>
</dbReference>
<evidence type="ECO:0000256" key="10">
    <source>
        <dbReference type="ARBA" id="ARBA00022840"/>
    </source>
</evidence>
<dbReference type="InterPro" id="IPR004358">
    <property type="entry name" value="Sig_transdc_His_kin-like_C"/>
</dbReference>
<evidence type="ECO:0000256" key="11">
    <source>
        <dbReference type="ARBA" id="ARBA00022989"/>
    </source>
</evidence>
<evidence type="ECO:0000256" key="2">
    <source>
        <dbReference type="ARBA" id="ARBA00004651"/>
    </source>
</evidence>
<comment type="caution">
    <text evidence="17">The sequence shown here is derived from an EMBL/GenBank/DDBJ whole genome shotgun (WGS) entry which is preliminary data.</text>
</comment>
<comment type="catalytic activity">
    <reaction evidence="1">
        <text>ATP + protein L-histidine = ADP + protein N-phospho-L-histidine.</text>
        <dbReference type="EC" id="2.7.13.3"/>
    </reaction>
</comment>
<dbReference type="InterPro" id="IPR005467">
    <property type="entry name" value="His_kinase_dom"/>
</dbReference>
<dbReference type="InterPro" id="IPR036890">
    <property type="entry name" value="HATPase_C_sf"/>
</dbReference>
<dbReference type="InterPro" id="IPR003660">
    <property type="entry name" value="HAMP_dom"/>
</dbReference>
<evidence type="ECO:0000256" key="9">
    <source>
        <dbReference type="ARBA" id="ARBA00022777"/>
    </source>
</evidence>
<dbReference type="SMART" id="SM00387">
    <property type="entry name" value="HATPase_c"/>
    <property type="match status" value="1"/>
</dbReference>
<evidence type="ECO:0000256" key="12">
    <source>
        <dbReference type="ARBA" id="ARBA00023012"/>
    </source>
</evidence>
<dbReference type="InterPro" id="IPR036097">
    <property type="entry name" value="HisK_dim/P_sf"/>
</dbReference>
<keyword evidence="4" id="KW-1003">Cell membrane</keyword>